<evidence type="ECO:0000313" key="1">
    <source>
        <dbReference type="EMBL" id="MER6903808.1"/>
    </source>
</evidence>
<keyword evidence="2" id="KW-1185">Reference proteome</keyword>
<comment type="caution">
    <text evidence="1">The sequence shown here is derived from an EMBL/GenBank/DDBJ whole genome shotgun (WGS) entry which is preliminary data.</text>
</comment>
<dbReference type="EMBL" id="JBEPCV010000005">
    <property type="protein sequence ID" value="MER6903808.1"/>
    <property type="molecule type" value="Genomic_DNA"/>
</dbReference>
<sequence length="57" mass="6164">MALTPPVQPMLAQARPVLPAERALPGGLAFEQKPDGYRALLFAGPGRAHLQSGWTRR</sequence>
<evidence type="ECO:0008006" key="3">
    <source>
        <dbReference type="Google" id="ProtNLM"/>
    </source>
</evidence>
<dbReference type="RefSeq" id="WP_350715424.1">
    <property type="nucleotide sequence ID" value="NZ_JBEPCO010000002.1"/>
</dbReference>
<protein>
    <recommendedName>
        <fullName evidence="3">ATP-dependent DNA ligase</fullName>
    </recommendedName>
</protein>
<dbReference type="Proteomes" id="UP001490330">
    <property type="component" value="Unassembled WGS sequence"/>
</dbReference>
<accession>A0ABV1VBD2</accession>
<proteinExistence type="predicted"/>
<gene>
    <name evidence="1" type="ORF">ABT322_08470</name>
</gene>
<evidence type="ECO:0000313" key="2">
    <source>
        <dbReference type="Proteomes" id="UP001490330"/>
    </source>
</evidence>
<reference evidence="1 2" key="1">
    <citation type="submission" date="2024-06" db="EMBL/GenBank/DDBJ databases">
        <title>The Natural Products Discovery Center: Release of the First 8490 Sequenced Strains for Exploring Actinobacteria Biosynthetic Diversity.</title>
        <authorList>
            <person name="Kalkreuter E."/>
            <person name="Kautsar S.A."/>
            <person name="Yang D."/>
            <person name="Bader C.D."/>
            <person name="Teijaro C.N."/>
            <person name="Fluegel L."/>
            <person name="Davis C.M."/>
            <person name="Simpson J.R."/>
            <person name="Lauterbach L."/>
            <person name="Steele A.D."/>
            <person name="Gui C."/>
            <person name="Meng S."/>
            <person name="Li G."/>
            <person name="Viehrig K."/>
            <person name="Ye F."/>
            <person name="Su P."/>
            <person name="Kiefer A.F."/>
            <person name="Nichols A."/>
            <person name="Cepeda A.J."/>
            <person name="Yan W."/>
            <person name="Fan B."/>
            <person name="Jiang Y."/>
            <person name="Adhikari A."/>
            <person name="Zheng C.-J."/>
            <person name="Schuster L."/>
            <person name="Cowan T.M."/>
            <person name="Smanski M.J."/>
            <person name="Chevrette M.G."/>
            <person name="De Carvalho L.P.S."/>
            <person name="Shen B."/>
        </authorList>
    </citation>
    <scope>NUCLEOTIDE SEQUENCE [LARGE SCALE GENOMIC DNA]</scope>
    <source>
        <strain evidence="1 2">NPDC000632</strain>
    </source>
</reference>
<organism evidence="1 2">
    <name type="scientific">Streptomyces flaveolus</name>
    <dbReference type="NCBI Taxonomy" id="67297"/>
    <lineage>
        <taxon>Bacteria</taxon>
        <taxon>Bacillati</taxon>
        <taxon>Actinomycetota</taxon>
        <taxon>Actinomycetes</taxon>
        <taxon>Kitasatosporales</taxon>
        <taxon>Streptomycetaceae</taxon>
        <taxon>Streptomyces</taxon>
    </lineage>
</organism>
<name>A0ABV1VBD2_9ACTN</name>